<proteinExistence type="predicted"/>
<sequence>MKSKFYTGVGSRNTPENITDLMSNIAVVLYGADYILRSGRADGSDYAFQRGAEYQHKQKAMISSTRLKQEIYVPNKRFNVKYGRLGELDPSEWDNYEEAEDLMFSIHPKGQFLRGFAREAHIRNMYQVLGRDLNTPSEFLICYAETDRFGNALGGTASAWKLATRYNIPCYNLGVKGHLDLLYKKRAGEIV</sequence>
<accession>A0AAX4Q465</accession>
<organism evidence="1 2">
    <name type="scientific">Enterobacter phage KKP_3711</name>
    <dbReference type="NCBI Taxonomy" id="3109398"/>
    <lineage>
        <taxon>Viruses</taxon>
        <taxon>Duplodnaviria</taxon>
        <taxon>Heunggongvirae</taxon>
        <taxon>Uroviricota</taxon>
        <taxon>Caudoviricetes</taxon>
        <taxon>Demerecviridae</taxon>
        <taxon>Markadamsvirinae</taxon>
    </lineage>
</organism>
<protein>
    <submittedName>
        <fullName evidence="1">Uncharacterized protein</fullName>
    </submittedName>
</protein>
<name>A0AAX4Q465_9CAUD</name>
<evidence type="ECO:0000313" key="2">
    <source>
        <dbReference type="Proteomes" id="UP001437386"/>
    </source>
</evidence>
<dbReference type="Proteomes" id="UP001437386">
    <property type="component" value="Segment"/>
</dbReference>
<evidence type="ECO:0000313" key="1">
    <source>
        <dbReference type="EMBL" id="XAG95888.1"/>
    </source>
</evidence>
<keyword evidence="2" id="KW-1185">Reference proteome</keyword>
<reference evidence="1 2" key="1">
    <citation type="submission" date="2024-04" db="EMBL/GenBank/DDBJ databases">
        <authorList>
            <person name="Wojcicki M."/>
            <person name="Srednicka P."/>
            <person name="Shymialevich D."/>
            <person name="Sokolowska B."/>
        </authorList>
    </citation>
    <scope>NUCLEOTIDE SEQUENCE [LARGE SCALE GENOMIC DNA]</scope>
</reference>
<gene>
    <name evidence="1" type="ORF">U7154_000121</name>
</gene>
<dbReference type="EMBL" id="PP579741">
    <property type="protein sequence ID" value="XAG95888.1"/>
    <property type="molecule type" value="Genomic_DNA"/>
</dbReference>